<evidence type="ECO:0000256" key="2">
    <source>
        <dbReference type="ARBA" id="ARBA00022559"/>
    </source>
</evidence>
<gene>
    <name evidence="8" type="ORF">B0A49_12394</name>
</gene>
<dbReference type="EMBL" id="NAJN01001835">
    <property type="protein sequence ID" value="TKA60956.1"/>
    <property type="molecule type" value="Genomic_DNA"/>
</dbReference>
<accession>A0A4U0WFV4</accession>
<evidence type="ECO:0000259" key="7">
    <source>
        <dbReference type="Pfam" id="PF08534"/>
    </source>
</evidence>
<reference evidence="8 9" key="1">
    <citation type="submission" date="2017-03" db="EMBL/GenBank/DDBJ databases">
        <title>Genomes of endolithic fungi from Antarctica.</title>
        <authorList>
            <person name="Coleine C."/>
            <person name="Masonjones S."/>
            <person name="Stajich J.E."/>
        </authorList>
    </citation>
    <scope>NUCLEOTIDE SEQUENCE [LARGE SCALE GENOMIC DNA]</scope>
    <source>
        <strain evidence="8 9">CCFEE 5187</strain>
    </source>
</reference>
<evidence type="ECO:0000256" key="3">
    <source>
        <dbReference type="ARBA" id="ARBA00022862"/>
    </source>
</evidence>
<dbReference type="PANTHER" id="PTHR42801:SF21">
    <property type="entry name" value="BCPB PROTEIN"/>
    <property type="match status" value="1"/>
</dbReference>
<dbReference type="InterPro" id="IPR013740">
    <property type="entry name" value="Redoxin"/>
</dbReference>
<dbReference type="CDD" id="cd03017">
    <property type="entry name" value="PRX_BCP"/>
    <property type="match status" value="1"/>
</dbReference>
<keyword evidence="2" id="KW-0575">Peroxidase</keyword>
<name>A0A4U0WFV4_9PEZI</name>
<dbReference type="InterPro" id="IPR036249">
    <property type="entry name" value="Thioredoxin-like_sf"/>
</dbReference>
<dbReference type="Gene3D" id="3.40.30.10">
    <property type="entry name" value="Glutaredoxin"/>
    <property type="match status" value="1"/>
</dbReference>
<dbReference type="PANTHER" id="PTHR42801">
    <property type="entry name" value="THIOREDOXIN-DEPENDENT PEROXIDE REDUCTASE"/>
    <property type="match status" value="1"/>
</dbReference>
<dbReference type="GO" id="GO:0034599">
    <property type="term" value="P:cellular response to oxidative stress"/>
    <property type="evidence" value="ECO:0007669"/>
    <property type="project" value="TreeGrafter"/>
</dbReference>
<keyword evidence="4" id="KW-0560">Oxidoreductase</keyword>
<keyword evidence="5" id="KW-1015">Disulfide bond</keyword>
<evidence type="ECO:0000256" key="6">
    <source>
        <dbReference type="ARBA" id="ARBA00023284"/>
    </source>
</evidence>
<evidence type="ECO:0000256" key="5">
    <source>
        <dbReference type="ARBA" id="ARBA00023157"/>
    </source>
</evidence>
<proteinExistence type="inferred from homology"/>
<dbReference type="InterPro" id="IPR050924">
    <property type="entry name" value="Peroxiredoxin_BCP/PrxQ"/>
</dbReference>
<keyword evidence="9" id="KW-1185">Reference proteome</keyword>
<dbReference type="GO" id="GO:0045454">
    <property type="term" value="P:cell redox homeostasis"/>
    <property type="evidence" value="ECO:0007669"/>
    <property type="project" value="TreeGrafter"/>
</dbReference>
<feature type="domain" description="Redoxin" evidence="7">
    <location>
        <begin position="26"/>
        <end position="174"/>
    </location>
</feature>
<evidence type="ECO:0000256" key="1">
    <source>
        <dbReference type="ARBA" id="ARBA00010505"/>
    </source>
</evidence>
<dbReference type="GO" id="GO:0005737">
    <property type="term" value="C:cytoplasm"/>
    <property type="evidence" value="ECO:0007669"/>
    <property type="project" value="TreeGrafter"/>
</dbReference>
<comment type="caution">
    <text evidence="8">The sequence shown here is derived from an EMBL/GenBank/DDBJ whole genome shotgun (WGS) entry which is preliminary data.</text>
</comment>
<evidence type="ECO:0000313" key="8">
    <source>
        <dbReference type="EMBL" id="TKA60956.1"/>
    </source>
</evidence>
<keyword evidence="6" id="KW-0676">Redox-active center</keyword>
<dbReference type="OrthoDB" id="338622at2759"/>
<dbReference type="Pfam" id="PF08534">
    <property type="entry name" value="Redoxin"/>
    <property type="match status" value="1"/>
</dbReference>
<dbReference type="Proteomes" id="UP000308768">
    <property type="component" value="Unassembled WGS sequence"/>
</dbReference>
<protein>
    <recommendedName>
        <fullName evidence="7">Redoxin domain-containing protein</fullName>
    </recommendedName>
</protein>
<evidence type="ECO:0000313" key="9">
    <source>
        <dbReference type="Proteomes" id="UP000308768"/>
    </source>
</evidence>
<evidence type="ECO:0000256" key="4">
    <source>
        <dbReference type="ARBA" id="ARBA00023002"/>
    </source>
</evidence>
<dbReference type="SUPFAM" id="SSF52833">
    <property type="entry name" value="Thioredoxin-like"/>
    <property type="match status" value="1"/>
</dbReference>
<keyword evidence="3" id="KW-0049">Antioxidant</keyword>
<dbReference type="GO" id="GO:0008379">
    <property type="term" value="F:thioredoxin peroxidase activity"/>
    <property type="evidence" value="ECO:0007669"/>
    <property type="project" value="TreeGrafter"/>
</dbReference>
<organism evidence="8 9">
    <name type="scientific">Cryomyces minteri</name>
    <dbReference type="NCBI Taxonomy" id="331657"/>
    <lineage>
        <taxon>Eukaryota</taxon>
        <taxon>Fungi</taxon>
        <taxon>Dikarya</taxon>
        <taxon>Ascomycota</taxon>
        <taxon>Pezizomycotina</taxon>
        <taxon>Dothideomycetes</taxon>
        <taxon>Dothideomycetes incertae sedis</taxon>
        <taxon>Cryomyces</taxon>
    </lineage>
</organism>
<dbReference type="AlphaFoldDB" id="A0A4U0WFV4"/>
<dbReference type="STRING" id="331657.A0A4U0WFV4"/>
<comment type="similarity">
    <text evidence="1">Belongs to the peroxiredoxin family. Prx5 subfamily.</text>
</comment>
<sequence length="188" mass="20696">MAHTSFPTDLPVPKDDGACAHLLNRTLPSLSLPATSGTQTDLSTLSGLTILFCYPRTGAPNEVVPDSWNAIPGARGCTPQACSFRDAIAPLKKLGVDNVFGMSTQDTAYQAEAKDRLHLPYELLSDESCAFVERLGLPTFEWEGKRVCKRLSMAVLDGKVVKVWYPVFPPDSNAQIVVEWLETEYKHR</sequence>